<accession>V5Q7X8</accession>
<evidence type="ECO:0000313" key="3">
    <source>
        <dbReference type="Proteomes" id="UP000018624"/>
    </source>
</evidence>
<dbReference type="Gene3D" id="2.60.120.200">
    <property type="match status" value="1"/>
</dbReference>
<dbReference type="InterPro" id="IPR012928">
    <property type="entry name" value="Toxin_rcpt-bd_N"/>
</dbReference>
<sequence length="350" mass="38473">MALIFNLPMSGPDGSTTITDTTGNFSWSVNGNAQIQSNALLLDGSDDYVSAPVDSRVKIGAISNFRIAFDMRMAAADKGGYRIILDQINTSISAWTWQVYTQDGVLAWSVYNPSYGGINLVGGTVDVADGNWHTVEIIRESGAVRIVLDGVTLATGSDGRDYAVTPIIGIGTRVYQRYPYDYKGSLRNVSLEITEPVVSYGRVSAFVAKSLVGWDRARNRSAIRRSIFYSFPPMETKKVQTVKVTRGVPPWWGPSGSTTQLPTYKLRGRVMQRDPDGVLPDAPVQYARVVLFFRRLHTLVDIQLSDVDGYVQFDNLMPGGQAYYAIAFDPEGAPLQNAVIWDRLTPEPGP</sequence>
<dbReference type="OrthoDB" id="14309at10239"/>
<evidence type="ECO:0000313" key="2">
    <source>
        <dbReference type="EMBL" id="AHB12239.1"/>
    </source>
</evidence>
<reference evidence="2 3" key="1">
    <citation type="journal article" date="2014" name="J. Bacteriol.">
        <title>Characterization of novel virulent broad-host-range phages of Xylella fastidiosa and Xanthomonas.</title>
        <authorList>
            <person name="Ahern S.J."/>
            <person name="Das M."/>
            <person name="Bhowmick T.S."/>
            <person name="Young R."/>
            <person name="Gonzalez C.F."/>
        </authorList>
    </citation>
    <scope>NUCLEOTIDE SEQUENCE [LARGE SCALE GENOMIC DNA]</scope>
</reference>
<dbReference type="SUPFAM" id="SSF49899">
    <property type="entry name" value="Concanavalin A-like lectins/glucanases"/>
    <property type="match status" value="1"/>
</dbReference>
<protein>
    <submittedName>
        <fullName evidence="2">Tail fiber protein</fullName>
    </submittedName>
</protein>
<dbReference type="Pfam" id="PF07953">
    <property type="entry name" value="Toxin_R_bind_N"/>
    <property type="match status" value="1"/>
</dbReference>
<proteinExistence type="predicted"/>
<dbReference type="EMBL" id="KF626668">
    <property type="protein sequence ID" value="AHB12239.1"/>
    <property type="molecule type" value="Genomic_DNA"/>
</dbReference>
<organism evidence="2 3">
    <name type="scientific">Xylella phage Salvo</name>
    <dbReference type="NCBI Taxonomy" id="1415147"/>
    <lineage>
        <taxon>Viruses</taxon>
        <taxon>Duplodnaviria</taxon>
        <taxon>Heunggongvirae</taxon>
        <taxon>Uroviricota</taxon>
        <taxon>Caudoviricetes</taxon>
        <taxon>Casjensviridae</taxon>
        <taxon>Salvovirus</taxon>
        <taxon>Salvovirus salvo</taxon>
    </lineage>
</organism>
<keyword evidence="3" id="KW-1185">Reference proteome</keyword>
<dbReference type="Proteomes" id="UP000018624">
    <property type="component" value="Segment"/>
</dbReference>
<evidence type="ECO:0000259" key="1">
    <source>
        <dbReference type="Pfam" id="PF07953"/>
    </source>
</evidence>
<dbReference type="InterPro" id="IPR013320">
    <property type="entry name" value="ConA-like_dom_sf"/>
</dbReference>
<name>V5Q7X8_9CAUD</name>
<feature type="domain" description="Clostridium neurotoxin receptor binding N-terminal" evidence="1">
    <location>
        <begin position="20"/>
        <end position="138"/>
    </location>
</feature>
<gene>
    <name evidence="2" type="ORF">Salvo_39</name>
</gene>